<evidence type="ECO:0000256" key="2">
    <source>
        <dbReference type="ARBA" id="ARBA00022692"/>
    </source>
</evidence>
<feature type="transmembrane region" description="Helical" evidence="6">
    <location>
        <begin position="68"/>
        <end position="98"/>
    </location>
</feature>
<dbReference type="GO" id="GO:0005886">
    <property type="term" value="C:plasma membrane"/>
    <property type="evidence" value="ECO:0007669"/>
    <property type="project" value="TreeGrafter"/>
</dbReference>
<name>A0A6A6HJ97_VIRVR</name>
<comment type="subcellular location">
    <subcellularLocation>
        <location evidence="1">Membrane</location>
        <topology evidence="1">Multi-pass membrane protein</topology>
    </subcellularLocation>
</comment>
<feature type="compositionally biased region" description="Polar residues" evidence="5">
    <location>
        <begin position="271"/>
        <end position="287"/>
    </location>
</feature>
<keyword evidence="9" id="KW-1185">Reference proteome</keyword>
<evidence type="ECO:0000313" key="8">
    <source>
        <dbReference type="EMBL" id="KAF2237603.1"/>
    </source>
</evidence>
<feature type="transmembrane region" description="Helical" evidence="6">
    <location>
        <begin position="104"/>
        <end position="123"/>
    </location>
</feature>
<dbReference type="PANTHER" id="PTHR23502:SF29">
    <property type="entry name" value="TRANSPORTER, PUTATIVE (AFU_ORTHOLOGUE AFUA_6G06680)-RELATED"/>
    <property type="match status" value="1"/>
</dbReference>
<feature type="domain" description="Major facilitator superfamily (MFS) profile" evidence="7">
    <location>
        <begin position="69"/>
        <end position="566"/>
    </location>
</feature>
<organism evidence="8 9">
    <name type="scientific">Viridothelium virens</name>
    <name type="common">Speckled blister lichen</name>
    <name type="synonym">Trypethelium virens</name>
    <dbReference type="NCBI Taxonomy" id="1048519"/>
    <lineage>
        <taxon>Eukaryota</taxon>
        <taxon>Fungi</taxon>
        <taxon>Dikarya</taxon>
        <taxon>Ascomycota</taxon>
        <taxon>Pezizomycotina</taxon>
        <taxon>Dothideomycetes</taxon>
        <taxon>Dothideomycetes incertae sedis</taxon>
        <taxon>Trypetheliales</taxon>
        <taxon>Trypetheliaceae</taxon>
        <taxon>Viridothelium</taxon>
    </lineage>
</organism>
<dbReference type="InterPro" id="IPR036259">
    <property type="entry name" value="MFS_trans_sf"/>
</dbReference>
<keyword evidence="2 6" id="KW-0812">Transmembrane</keyword>
<dbReference type="SUPFAM" id="SSF103473">
    <property type="entry name" value="MFS general substrate transporter"/>
    <property type="match status" value="1"/>
</dbReference>
<dbReference type="PROSITE" id="PS50850">
    <property type="entry name" value="MFS"/>
    <property type="match status" value="1"/>
</dbReference>
<dbReference type="Proteomes" id="UP000800092">
    <property type="component" value="Unassembled WGS sequence"/>
</dbReference>
<evidence type="ECO:0000256" key="4">
    <source>
        <dbReference type="ARBA" id="ARBA00023136"/>
    </source>
</evidence>
<feature type="transmembrane region" description="Helical" evidence="6">
    <location>
        <begin position="491"/>
        <end position="514"/>
    </location>
</feature>
<feature type="transmembrane region" description="Helical" evidence="6">
    <location>
        <begin position="387"/>
        <end position="408"/>
    </location>
</feature>
<feature type="transmembrane region" description="Helical" evidence="6">
    <location>
        <begin position="200"/>
        <end position="218"/>
    </location>
</feature>
<feature type="transmembrane region" description="Helical" evidence="6">
    <location>
        <begin position="135"/>
        <end position="153"/>
    </location>
</feature>
<evidence type="ECO:0000256" key="1">
    <source>
        <dbReference type="ARBA" id="ARBA00004141"/>
    </source>
</evidence>
<feature type="transmembrane region" description="Helical" evidence="6">
    <location>
        <begin position="463"/>
        <end position="484"/>
    </location>
</feature>
<proteinExistence type="predicted"/>
<dbReference type="PANTHER" id="PTHR23502">
    <property type="entry name" value="MAJOR FACILITATOR SUPERFAMILY"/>
    <property type="match status" value="1"/>
</dbReference>
<reference evidence="8" key="1">
    <citation type="journal article" date="2020" name="Stud. Mycol.">
        <title>101 Dothideomycetes genomes: a test case for predicting lifestyles and emergence of pathogens.</title>
        <authorList>
            <person name="Haridas S."/>
            <person name="Albert R."/>
            <person name="Binder M."/>
            <person name="Bloem J."/>
            <person name="Labutti K."/>
            <person name="Salamov A."/>
            <person name="Andreopoulos B."/>
            <person name="Baker S."/>
            <person name="Barry K."/>
            <person name="Bills G."/>
            <person name="Bluhm B."/>
            <person name="Cannon C."/>
            <person name="Castanera R."/>
            <person name="Culley D."/>
            <person name="Daum C."/>
            <person name="Ezra D."/>
            <person name="Gonzalez J."/>
            <person name="Henrissat B."/>
            <person name="Kuo A."/>
            <person name="Liang C."/>
            <person name="Lipzen A."/>
            <person name="Lutzoni F."/>
            <person name="Magnuson J."/>
            <person name="Mondo S."/>
            <person name="Nolan M."/>
            <person name="Ohm R."/>
            <person name="Pangilinan J."/>
            <person name="Park H.-J."/>
            <person name="Ramirez L."/>
            <person name="Alfaro M."/>
            <person name="Sun H."/>
            <person name="Tritt A."/>
            <person name="Yoshinaga Y."/>
            <person name="Zwiers L.-H."/>
            <person name="Turgeon B."/>
            <person name="Goodwin S."/>
            <person name="Spatafora J."/>
            <person name="Crous P."/>
            <person name="Grigoriev I."/>
        </authorList>
    </citation>
    <scope>NUCLEOTIDE SEQUENCE</scope>
    <source>
        <strain evidence="8">Tuck. ex Michener</strain>
    </source>
</reference>
<feature type="transmembrane region" description="Helical" evidence="6">
    <location>
        <begin position="165"/>
        <end position="188"/>
    </location>
</feature>
<protein>
    <submittedName>
        <fullName evidence="8">Putative MFS transporter</fullName>
    </submittedName>
</protein>
<evidence type="ECO:0000256" key="3">
    <source>
        <dbReference type="ARBA" id="ARBA00022989"/>
    </source>
</evidence>
<dbReference type="Pfam" id="PF07690">
    <property type="entry name" value="MFS_1"/>
    <property type="match status" value="1"/>
</dbReference>
<evidence type="ECO:0000313" key="9">
    <source>
        <dbReference type="Proteomes" id="UP000800092"/>
    </source>
</evidence>
<dbReference type="EMBL" id="ML991779">
    <property type="protein sequence ID" value="KAF2237603.1"/>
    <property type="molecule type" value="Genomic_DNA"/>
</dbReference>
<keyword evidence="3 6" id="KW-1133">Transmembrane helix</keyword>
<feature type="transmembrane region" description="Helical" evidence="6">
    <location>
        <begin position="224"/>
        <end position="244"/>
    </location>
</feature>
<dbReference type="InterPro" id="IPR011701">
    <property type="entry name" value="MFS"/>
</dbReference>
<dbReference type="OrthoDB" id="2585655at2759"/>
<feature type="transmembrane region" description="Helical" evidence="6">
    <location>
        <begin position="526"/>
        <end position="546"/>
    </location>
</feature>
<feature type="transmembrane region" description="Helical" evidence="6">
    <location>
        <begin position="349"/>
        <end position="375"/>
    </location>
</feature>
<evidence type="ECO:0000259" key="7">
    <source>
        <dbReference type="PROSITE" id="PS50850"/>
    </source>
</evidence>
<sequence>MGLGILEDRKLEHVPGTATLEESRVDLDTSQVAATGLKTDKTGRIILVPQPSDDPNDPLNWPIWKRDVILFVLSLLSVIASTLSPLLAATTLTLSLIFERTFTQMALLTGYHLLGVAVAGILFVPSARVWGKRHLYLLGTCVLIFSSAWGGASGTNYKSLLWARIFQGVALAPFEALVNASVGDLYHVHERGKRMALSNLALFGGAFFTPVIVGKITHTMGWSWTFYFIAIFSGALLPCVILFVPETAYARPEYLNIDTATILKRLNANNPQSNSANDMPINTNHNNYYPEKESSPPPTNTGLTNVDGGGQSRLIPYYRTLLPFNGRKTSENYFLLLLRPLPLFAHPGILWACLIQGTLIGWTVMIGIVLAAIMLGPPLFFDEVKTGYMYTGAFVGAIVGFALAGLVADPSAKVLTRWNKGVFEPEFRLVLVVPQLLLGCTGLYGFGIVSNNIERYGWFWPDFFFAFEVAGMVLGAVASALYVVDAHRDIAVEAFTCLMIFKNIFSFGLTFSGFNWLVDNGVRKPFVAIASVQVGICMLSVLMYVFGKKNRSFFARHDILRLLKLR</sequence>
<gene>
    <name evidence="8" type="ORF">EV356DRAFT_510561</name>
</gene>
<evidence type="ECO:0000256" key="5">
    <source>
        <dbReference type="SAM" id="MobiDB-lite"/>
    </source>
</evidence>
<feature type="region of interest" description="Disordered" evidence="5">
    <location>
        <begin position="271"/>
        <end position="308"/>
    </location>
</feature>
<keyword evidence="4 6" id="KW-0472">Membrane</keyword>
<dbReference type="InterPro" id="IPR020846">
    <property type="entry name" value="MFS_dom"/>
</dbReference>
<accession>A0A6A6HJ97</accession>
<evidence type="ECO:0000256" key="6">
    <source>
        <dbReference type="SAM" id="Phobius"/>
    </source>
</evidence>
<feature type="transmembrane region" description="Helical" evidence="6">
    <location>
        <begin position="429"/>
        <end position="451"/>
    </location>
</feature>
<dbReference type="AlphaFoldDB" id="A0A6A6HJ97"/>
<dbReference type="Gene3D" id="1.20.1250.20">
    <property type="entry name" value="MFS general substrate transporter like domains"/>
    <property type="match status" value="1"/>
</dbReference>
<dbReference type="GO" id="GO:0022857">
    <property type="term" value="F:transmembrane transporter activity"/>
    <property type="evidence" value="ECO:0007669"/>
    <property type="project" value="InterPro"/>
</dbReference>